<dbReference type="Gene3D" id="3.90.70.10">
    <property type="entry name" value="Cysteine proteinases"/>
    <property type="match status" value="1"/>
</dbReference>
<dbReference type="AlphaFoldDB" id="A0AAW0AW16"/>
<reference evidence="9 10" key="1">
    <citation type="journal article" date="2024" name="J Genomics">
        <title>Draft genome sequencing and assembly of Favolaschia claudopus CIRM-BRFM 2984 isolated from oak limbs.</title>
        <authorList>
            <person name="Navarro D."/>
            <person name="Drula E."/>
            <person name="Chaduli D."/>
            <person name="Cazenave R."/>
            <person name="Ahrendt S."/>
            <person name="Wang J."/>
            <person name="Lipzen A."/>
            <person name="Daum C."/>
            <person name="Barry K."/>
            <person name="Grigoriev I.V."/>
            <person name="Favel A."/>
            <person name="Rosso M.N."/>
            <person name="Martin F."/>
        </authorList>
    </citation>
    <scope>NUCLEOTIDE SEQUENCE [LARGE SCALE GENOMIC DNA]</scope>
    <source>
        <strain evidence="9 10">CIRM-BRFM 2984</strain>
    </source>
</reference>
<feature type="active site" evidence="5 6">
    <location>
        <position position="331"/>
    </location>
</feature>
<feature type="domain" description="Calpain catalytic" evidence="8">
    <location>
        <begin position="95"/>
        <end position="390"/>
    </location>
</feature>
<evidence type="ECO:0000256" key="1">
    <source>
        <dbReference type="ARBA" id="ARBA00007623"/>
    </source>
</evidence>
<keyword evidence="4 6" id="KW-0788">Thiol protease</keyword>
<evidence type="ECO:0000256" key="2">
    <source>
        <dbReference type="ARBA" id="ARBA00022670"/>
    </source>
</evidence>
<evidence type="ECO:0000256" key="6">
    <source>
        <dbReference type="PROSITE-ProRule" id="PRU00239"/>
    </source>
</evidence>
<feature type="active site" evidence="5 6">
    <location>
        <position position="125"/>
    </location>
</feature>
<proteinExistence type="inferred from homology"/>
<dbReference type="InterPro" id="IPR001300">
    <property type="entry name" value="Peptidase_C2_calpain_cat"/>
</dbReference>
<sequence length="702" mass="78779">MPASFFKLFRLEGSEVALQAPTISQPEIRPTVGLLSTPELDTVLAECKSHVARIAKQCRARNLRYRDVDFDVENDQDRCLNGLNVSDVFNPSDVQRVADLFENPQFFVEGGSRHEIIQGQKCSNCWFISALAATSTVDGLVEKYCVARDEQVGVYGFVFWRDTRWVSVIVDDLLYTSVPKYEELSVAEKALFQNDKDRYNASARKGNQTLYFAKSGIVGETWAPLVEKAYAKLHGDYGSLCSGYASEAVEDLTGGVSSFIQCKDILDKEKFWTEELLFTNRDRVFSCSFQGLSPTRNGNFNATVNGLWGNHAYSILRAVEISGKRFLVLRNPCGQTDWNGPWADGSKEWTSQWMDALPHLGHLFGDQGKFIMEYKDFLSCFEQVDRTRLFDPLFTMRYEVIRVPLRPFPTSGFGFGDLCFTFSISKTAFTILVLSQLDGRYYKGISPPCYWNFDFVLFKRGDKEPVDSSAHSRFVSRSVSLEFPELAQGDYIVHCRLDKVPFSDKTNTDQWSQSKLARVVNEKTISESMASNAVEYQEQNLPLPLDILAGQDFADLQRKAIELKAKKRSSPGQESQSSTDEDDSDTKVTDEPNTTTTITTITTVRCPSRVTTTTKEVVLFGSQPAPRDDTAPGEKSSSADTSRSASPTPTNADQETANLPFLGLKVYTPKDVSVSIQGQLRHDMRKSFRGLTVAEWRSLSIS</sequence>
<dbReference type="Pfam" id="PF00648">
    <property type="entry name" value="Peptidase_C2"/>
    <property type="match status" value="1"/>
</dbReference>
<feature type="compositionally biased region" description="Low complexity" evidence="7">
    <location>
        <begin position="636"/>
        <end position="650"/>
    </location>
</feature>
<dbReference type="InterPro" id="IPR038765">
    <property type="entry name" value="Papain-like_cys_pep_sf"/>
</dbReference>
<evidence type="ECO:0000256" key="7">
    <source>
        <dbReference type="SAM" id="MobiDB-lite"/>
    </source>
</evidence>
<dbReference type="InterPro" id="IPR022684">
    <property type="entry name" value="Calpain_cysteine_protease"/>
</dbReference>
<dbReference type="PANTHER" id="PTHR10183">
    <property type="entry name" value="CALPAIN"/>
    <property type="match status" value="1"/>
</dbReference>
<gene>
    <name evidence="9" type="ORF">R3P38DRAFT_3201212</name>
</gene>
<feature type="region of interest" description="Disordered" evidence="7">
    <location>
        <begin position="615"/>
        <end position="657"/>
    </location>
</feature>
<dbReference type="GO" id="GO:0004198">
    <property type="term" value="F:calcium-dependent cysteine-type endopeptidase activity"/>
    <property type="evidence" value="ECO:0007669"/>
    <property type="project" value="InterPro"/>
</dbReference>
<keyword evidence="10" id="KW-1185">Reference proteome</keyword>
<protein>
    <submittedName>
        <fullName evidence="9">Calpain catalytic domain-containing protein</fullName>
    </submittedName>
</protein>
<dbReference type="GO" id="GO:0006508">
    <property type="term" value="P:proteolysis"/>
    <property type="evidence" value="ECO:0007669"/>
    <property type="project" value="UniProtKB-KW"/>
</dbReference>
<dbReference type="EMBL" id="JAWWNJ010000047">
    <property type="protein sequence ID" value="KAK7017663.1"/>
    <property type="molecule type" value="Genomic_DNA"/>
</dbReference>
<evidence type="ECO:0000313" key="10">
    <source>
        <dbReference type="Proteomes" id="UP001362999"/>
    </source>
</evidence>
<dbReference type="PRINTS" id="PR00704">
    <property type="entry name" value="CALPAIN"/>
</dbReference>
<keyword evidence="2 6" id="KW-0645">Protease</keyword>
<name>A0AAW0AW16_9AGAR</name>
<comment type="caution">
    <text evidence="9">The sequence shown here is derived from an EMBL/GenBank/DDBJ whole genome shotgun (WGS) entry which is preliminary data.</text>
</comment>
<dbReference type="SUPFAM" id="SSF54001">
    <property type="entry name" value="Cysteine proteinases"/>
    <property type="match status" value="1"/>
</dbReference>
<evidence type="ECO:0000256" key="3">
    <source>
        <dbReference type="ARBA" id="ARBA00022801"/>
    </source>
</evidence>
<evidence type="ECO:0000313" key="9">
    <source>
        <dbReference type="EMBL" id="KAK7017663.1"/>
    </source>
</evidence>
<dbReference type="SMART" id="SM00230">
    <property type="entry name" value="CysPc"/>
    <property type="match status" value="1"/>
</dbReference>
<dbReference type="PANTHER" id="PTHR10183:SF379">
    <property type="entry name" value="CALPAIN-5"/>
    <property type="match status" value="1"/>
</dbReference>
<feature type="region of interest" description="Disordered" evidence="7">
    <location>
        <begin position="564"/>
        <end position="601"/>
    </location>
</feature>
<evidence type="ECO:0000256" key="5">
    <source>
        <dbReference type="PIRSR" id="PIRSR622684-1"/>
    </source>
</evidence>
<keyword evidence="3 6" id="KW-0378">Hydrolase</keyword>
<evidence type="ECO:0000256" key="4">
    <source>
        <dbReference type="ARBA" id="ARBA00022807"/>
    </source>
</evidence>
<evidence type="ECO:0000259" key="8">
    <source>
        <dbReference type="PROSITE" id="PS50203"/>
    </source>
</evidence>
<feature type="active site" evidence="5 6">
    <location>
        <position position="311"/>
    </location>
</feature>
<accession>A0AAW0AW16</accession>
<comment type="similarity">
    <text evidence="1">Belongs to the peptidase C2 family.</text>
</comment>
<organism evidence="9 10">
    <name type="scientific">Favolaschia claudopus</name>
    <dbReference type="NCBI Taxonomy" id="2862362"/>
    <lineage>
        <taxon>Eukaryota</taxon>
        <taxon>Fungi</taxon>
        <taxon>Dikarya</taxon>
        <taxon>Basidiomycota</taxon>
        <taxon>Agaricomycotina</taxon>
        <taxon>Agaricomycetes</taxon>
        <taxon>Agaricomycetidae</taxon>
        <taxon>Agaricales</taxon>
        <taxon>Marasmiineae</taxon>
        <taxon>Mycenaceae</taxon>
        <taxon>Favolaschia</taxon>
    </lineage>
</organism>
<dbReference type="Proteomes" id="UP001362999">
    <property type="component" value="Unassembled WGS sequence"/>
</dbReference>
<dbReference type="PROSITE" id="PS50203">
    <property type="entry name" value="CALPAIN_CAT"/>
    <property type="match status" value="1"/>
</dbReference>